<dbReference type="OrthoDB" id="15077at2"/>
<feature type="domain" description="VOC" evidence="1">
    <location>
        <begin position="4"/>
        <end position="114"/>
    </location>
</feature>
<dbReference type="EMBL" id="PIPF01000001">
    <property type="protein sequence ID" value="RWU85659.1"/>
    <property type="molecule type" value="Genomic_DNA"/>
</dbReference>
<sequence>MTLTLGMITTDTTDALRLGTWWAEQTGGEVRETNDGWFVTVQLPGGPMLSFQRVDDPTPGKNRLHLDLGASDLDAEVERLTGVGASVVEPRRMGDFRWVTMADPDGNEFCVAEH</sequence>
<dbReference type="InterPro" id="IPR029068">
    <property type="entry name" value="Glyas_Bleomycin-R_OHBP_Dase"/>
</dbReference>
<comment type="caution">
    <text evidence="2">The sequence shown here is derived from an EMBL/GenBank/DDBJ whole genome shotgun (WGS) entry which is preliminary data.</text>
</comment>
<dbReference type="Proteomes" id="UP000288711">
    <property type="component" value="Unassembled WGS sequence"/>
</dbReference>
<dbReference type="PATRIC" id="fig|1210046.3.peg.1097"/>
<dbReference type="PANTHER" id="PTHR35908:SF1">
    <property type="entry name" value="CONSERVED PROTEIN"/>
    <property type="match status" value="1"/>
</dbReference>
<evidence type="ECO:0000313" key="3">
    <source>
        <dbReference type="EMBL" id="RWU85659.1"/>
    </source>
</evidence>
<reference evidence="2 4" key="2">
    <citation type="journal article" date="2012" name="J. Bacteriol.">
        <title>Genome Sequence of Janibacter hoylei MTCC8307, Isolated from the Stratospheric Air.</title>
        <authorList>
            <person name="Pawar S.P."/>
            <person name="Dhotre D.P."/>
            <person name="Shetty S.A."/>
            <person name="Chowdhury S.P."/>
            <person name="Chaudhari B.L."/>
            <person name="Shouche Y.S."/>
        </authorList>
    </citation>
    <scope>NUCLEOTIDE SEQUENCE [LARGE SCALE GENOMIC DNA]</scope>
    <source>
        <strain evidence="2 4">PVAS-1</strain>
    </source>
</reference>
<dbReference type="EMBL" id="ALWX01000022">
    <property type="protein sequence ID" value="EKA61637.1"/>
    <property type="molecule type" value="Genomic_DNA"/>
</dbReference>
<dbReference type="Proteomes" id="UP000004474">
    <property type="component" value="Unassembled WGS sequence"/>
</dbReference>
<proteinExistence type="predicted"/>
<dbReference type="InterPro" id="IPR041581">
    <property type="entry name" value="Glyoxalase_6"/>
</dbReference>
<dbReference type="STRING" id="1210046.B277_05668"/>
<dbReference type="PANTHER" id="PTHR35908">
    <property type="entry name" value="HYPOTHETICAL FUSION PROTEIN"/>
    <property type="match status" value="1"/>
</dbReference>
<reference evidence="3" key="3">
    <citation type="submission" date="2017-11" db="EMBL/GenBank/DDBJ databases">
        <authorList>
            <person name="Seuylemezian A."/>
            <person name="Cooper K."/>
            <person name="Vaishampayan P."/>
        </authorList>
    </citation>
    <scope>NUCLEOTIDE SEQUENCE</scope>
    <source>
        <strain evidence="3">PVAS-1</strain>
    </source>
</reference>
<dbReference type="Gene3D" id="3.10.180.10">
    <property type="entry name" value="2,3-Dihydroxybiphenyl 1,2-Dioxygenase, domain 1"/>
    <property type="match status" value="1"/>
</dbReference>
<protein>
    <submittedName>
        <fullName evidence="3">VOC family protein</fullName>
    </submittedName>
</protein>
<evidence type="ECO:0000313" key="4">
    <source>
        <dbReference type="Proteomes" id="UP000004474"/>
    </source>
</evidence>
<dbReference type="eggNOG" id="COG0346">
    <property type="taxonomic scope" value="Bacteria"/>
</dbReference>
<keyword evidence="5" id="KW-1185">Reference proteome</keyword>
<name>K1E868_9MICO</name>
<organism evidence="2 4">
    <name type="scientific">Janibacter hoylei PVAS-1</name>
    <dbReference type="NCBI Taxonomy" id="1210046"/>
    <lineage>
        <taxon>Bacteria</taxon>
        <taxon>Bacillati</taxon>
        <taxon>Actinomycetota</taxon>
        <taxon>Actinomycetes</taxon>
        <taxon>Micrococcales</taxon>
        <taxon>Intrasporangiaceae</taxon>
        <taxon>Janibacter</taxon>
    </lineage>
</organism>
<dbReference type="SUPFAM" id="SSF54593">
    <property type="entry name" value="Glyoxalase/Bleomycin resistance protein/Dihydroxybiphenyl dioxygenase"/>
    <property type="match status" value="1"/>
</dbReference>
<dbReference type="InterPro" id="IPR037523">
    <property type="entry name" value="VOC_core"/>
</dbReference>
<evidence type="ECO:0000313" key="5">
    <source>
        <dbReference type="Proteomes" id="UP000288711"/>
    </source>
</evidence>
<dbReference type="Pfam" id="PF18029">
    <property type="entry name" value="Glyoxalase_6"/>
    <property type="match status" value="1"/>
</dbReference>
<accession>K1E868</accession>
<gene>
    <name evidence="2" type="ORF">B277_05668</name>
    <name evidence="3" type="ORF">CWN80_01385</name>
</gene>
<dbReference type="AlphaFoldDB" id="K1E868"/>
<dbReference type="PROSITE" id="PS51819">
    <property type="entry name" value="VOC"/>
    <property type="match status" value="1"/>
</dbReference>
<dbReference type="CDD" id="cd06587">
    <property type="entry name" value="VOC"/>
    <property type="match status" value="1"/>
</dbReference>
<dbReference type="RefSeq" id="WP_007926005.1">
    <property type="nucleotide sequence ID" value="NZ_ALWX01000022.1"/>
</dbReference>
<evidence type="ECO:0000313" key="2">
    <source>
        <dbReference type="EMBL" id="EKA61637.1"/>
    </source>
</evidence>
<evidence type="ECO:0000259" key="1">
    <source>
        <dbReference type="PROSITE" id="PS51819"/>
    </source>
</evidence>
<reference evidence="3 5" key="1">
    <citation type="journal article" date="2009" name="Int. J. Syst. Evol. Microbiol.">
        <title>Janibacter hoylei sp. nov., Bacillus isronensis sp. nov. and Bacillus aryabhattai sp. nov., isolated from cryotubes used for collecting air from the upper atmosphere.</title>
        <authorList>
            <person name="Shivaji S."/>
            <person name="Chaturvedi P."/>
            <person name="Begum Z."/>
            <person name="Pindi P.K."/>
            <person name="Manorama R."/>
            <person name="Padmanaban D.A."/>
            <person name="Shouche Y.S."/>
            <person name="Pawar S."/>
            <person name="Vaishampayan P."/>
            <person name="Dutt C.B."/>
            <person name="Datta G.N."/>
            <person name="Manchanda R.K."/>
            <person name="Rao U.R."/>
            <person name="Bhargava P.M."/>
            <person name="Narlikar J.V."/>
        </authorList>
    </citation>
    <scope>NUCLEOTIDE SEQUENCE [LARGE SCALE GENOMIC DNA]</scope>
    <source>
        <strain evidence="3 5">PVAS-1</strain>
    </source>
</reference>